<dbReference type="CDD" id="cd00186">
    <property type="entry name" value="TOP1Ac"/>
    <property type="match status" value="1"/>
</dbReference>
<dbReference type="InterPro" id="IPR006171">
    <property type="entry name" value="TOPRIM_dom"/>
</dbReference>
<dbReference type="STRING" id="1314776.A0A166GWS0"/>
<comment type="similarity">
    <text evidence="2 11">Belongs to the type IA topoisomerase family.</text>
</comment>
<proteinExistence type="inferred from homology"/>
<feature type="domain" description="GRF-type" evidence="14">
    <location>
        <begin position="811"/>
        <end position="853"/>
    </location>
</feature>
<organism evidence="16 17">
    <name type="scientific">Sistotremastrum suecicum HHB10207 ss-3</name>
    <dbReference type="NCBI Taxonomy" id="1314776"/>
    <lineage>
        <taxon>Eukaryota</taxon>
        <taxon>Fungi</taxon>
        <taxon>Dikarya</taxon>
        <taxon>Basidiomycota</taxon>
        <taxon>Agaricomycotina</taxon>
        <taxon>Agaricomycetes</taxon>
        <taxon>Sistotremastrales</taxon>
        <taxon>Sistotremastraceae</taxon>
        <taxon>Sistotremastrum</taxon>
    </lineage>
</organism>
<dbReference type="GO" id="GO:0006265">
    <property type="term" value="P:DNA topological change"/>
    <property type="evidence" value="ECO:0007669"/>
    <property type="project" value="InterPro"/>
</dbReference>
<dbReference type="SMART" id="SM00437">
    <property type="entry name" value="TOP1Ac"/>
    <property type="match status" value="1"/>
</dbReference>
<accession>A0A166GWS0</accession>
<evidence type="ECO:0000259" key="14">
    <source>
        <dbReference type="PROSITE" id="PS51999"/>
    </source>
</evidence>
<dbReference type="InterPro" id="IPR023405">
    <property type="entry name" value="Topo_IA_core_domain"/>
</dbReference>
<evidence type="ECO:0000256" key="12">
    <source>
        <dbReference type="SAM" id="MobiDB-lite"/>
    </source>
</evidence>
<dbReference type="PRINTS" id="PR00417">
    <property type="entry name" value="PRTPISMRASEI"/>
</dbReference>
<dbReference type="FunFam" id="3.40.50.140:FF:000005">
    <property type="entry name" value="DNA topoisomerase"/>
    <property type="match status" value="1"/>
</dbReference>
<evidence type="ECO:0000313" key="17">
    <source>
        <dbReference type="Proteomes" id="UP000076798"/>
    </source>
</evidence>
<evidence type="ECO:0000259" key="15">
    <source>
        <dbReference type="PROSITE" id="PS52039"/>
    </source>
</evidence>
<dbReference type="InterPro" id="IPR013826">
    <property type="entry name" value="Topo_IA_cen_sub3"/>
</dbReference>
<dbReference type="GO" id="GO:0031422">
    <property type="term" value="C:RecQ family helicase-topoisomerase III complex"/>
    <property type="evidence" value="ECO:0007669"/>
    <property type="project" value="TreeGrafter"/>
</dbReference>
<dbReference type="Pfam" id="PF01751">
    <property type="entry name" value="Toprim"/>
    <property type="match status" value="1"/>
</dbReference>
<keyword evidence="5 10" id="KW-0863">Zinc-finger</keyword>
<feature type="domain" description="GRF-type" evidence="14">
    <location>
        <begin position="736"/>
        <end position="776"/>
    </location>
</feature>
<dbReference type="Gene3D" id="3.40.50.140">
    <property type="match status" value="1"/>
</dbReference>
<comment type="catalytic activity">
    <reaction evidence="1 11">
        <text>ATP-independent breakage of single-stranded DNA, followed by passage and rejoining.</text>
        <dbReference type="EC" id="5.6.2.1"/>
    </reaction>
</comment>
<evidence type="ECO:0000256" key="10">
    <source>
        <dbReference type="PROSITE-ProRule" id="PRU01343"/>
    </source>
</evidence>
<keyword evidence="8 11" id="KW-0238">DNA-binding</keyword>
<dbReference type="AlphaFoldDB" id="A0A166GWS0"/>
<dbReference type="CDD" id="cd03362">
    <property type="entry name" value="TOPRIM_TopoIA_TopoIII"/>
    <property type="match status" value="1"/>
</dbReference>
<dbReference type="GO" id="GO:0008270">
    <property type="term" value="F:zinc ion binding"/>
    <property type="evidence" value="ECO:0007669"/>
    <property type="project" value="UniProtKB-KW"/>
</dbReference>
<dbReference type="InterPro" id="IPR003601">
    <property type="entry name" value="Topo_IA_2"/>
</dbReference>
<gene>
    <name evidence="16" type="ORF">SISSUDRAFT_1042038</name>
</gene>
<dbReference type="Gene3D" id="2.70.20.10">
    <property type="entry name" value="Topoisomerase I, domain 3"/>
    <property type="match status" value="1"/>
</dbReference>
<evidence type="ECO:0000256" key="2">
    <source>
        <dbReference type="ARBA" id="ARBA00009446"/>
    </source>
</evidence>
<feature type="compositionally biased region" description="Polar residues" evidence="12">
    <location>
        <begin position="708"/>
        <end position="727"/>
    </location>
</feature>
<evidence type="ECO:0000256" key="1">
    <source>
        <dbReference type="ARBA" id="ARBA00000213"/>
    </source>
</evidence>
<feature type="compositionally biased region" description="Gly residues" evidence="12">
    <location>
        <begin position="651"/>
        <end position="660"/>
    </location>
</feature>
<keyword evidence="9 11" id="KW-0413">Isomerase</keyword>
<dbReference type="InterPro" id="IPR013497">
    <property type="entry name" value="Topo_IA_cen"/>
</dbReference>
<dbReference type="SMART" id="SM00493">
    <property type="entry name" value="TOPRIM"/>
    <property type="match status" value="1"/>
</dbReference>
<feature type="domain" description="Toprim" evidence="13">
    <location>
        <begin position="5"/>
        <end position="151"/>
    </location>
</feature>
<evidence type="ECO:0000256" key="9">
    <source>
        <dbReference type="ARBA" id="ARBA00023235"/>
    </source>
</evidence>
<dbReference type="GO" id="GO:0005634">
    <property type="term" value="C:nucleus"/>
    <property type="evidence" value="ECO:0007669"/>
    <property type="project" value="TreeGrafter"/>
</dbReference>
<dbReference type="FunFam" id="1.10.290.10:FF:000001">
    <property type="entry name" value="DNA topoisomerase"/>
    <property type="match status" value="1"/>
</dbReference>
<evidence type="ECO:0000256" key="4">
    <source>
        <dbReference type="ARBA" id="ARBA00022723"/>
    </source>
</evidence>
<feature type="region of interest" description="Disordered" evidence="12">
    <location>
        <begin position="621"/>
        <end position="738"/>
    </location>
</feature>
<dbReference type="SUPFAM" id="SSF56712">
    <property type="entry name" value="Prokaryotic type I DNA topoisomerase"/>
    <property type="match status" value="1"/>
</dbReference>
<dbReference type="Gene3D" id="1.10.290.10">
    <property type="entry name" value="Topoisomerase I, domain 4"/>
    <property type="match status" value="1"/>
</dbReference>
<dbReference type="PROSITE" id="PS50880">
    <property type="entry name" value="TOPRIM"/>
    <property type="match status" value="1"/>
</dbReference>
<dbReference type="PROSITE" id="PS51999">
    <property type="entry name" value="ZF_GRF"/>
    <property type="match status" value="2"/>
</dbReference>
<dbReference type="GO" id="GO:0006281">
    <property type="term" value="P:DNA repair"/>
    <property type="evidence" value="ECO:0007669"/>
    <property type="project" value="TreeGrafter"/>
</dbReference>
<evidence type="ECO:0000256" key="6">
    <source>
        <dbReference type="ARBA" id="ARBA00022833"/>
    </source>
</evidence>
<dbReference type="InterPro" id="IPR034144">
    <property type="entry name" value="TOPRIM_TopoIII"/>
</dbReference>
<dbReference type="GO" id="GO:0003917">
    <property type="term" value="F:DNA topoisomerase type I (single strand cut, ATP-independent) activity"/>
    <property type="evidence" value="ECO:0007669"/>
    <property type="project" value="UniProtKB-EC"/>
</dbReference>
<evidence type="ECO:0000256" key="8">
    <source>
        <dbReference type="ARBA" id="ARBA00023125"/>
    </source>
</evidence>
<feature type="domain" description="Topo IA-type catalytic" evidence="15">
    <location>
        <begin position="165"/>
        <end position="603"/>
    </location>
</feature>
<dbReference type="PROSITE" id="PS00396">
    <property type="entry name" value="TOPO_IA_1"/>
    <property type="match status" value="1"/>
</dbReference>
<evidence type="ECO:0000256" key="5">
    <source>
        <dbReference type="ARBA" id="ARBA00022771"/>
    </source>
</evidence>
<name>A0A166GWS0_9AGAM</name>
<dbReference type="EMBL" id="KV428016">
    <property type="protein sequence ID" value="KZT42096.1"/>
    <property type="molecule type" value="Genomic_DNA"/>
</dbReference>
<dbReference type="PANTHER" id="PTHR11390">
    <property type="entry name" value="PROKARYOTIC DNA TOPOISOMERASE"/>
    <property type="match status" value="1"/>
</dbReference>
<dbReference type="Gene3D" id="1.10.460.10">
    <property type="entry name" value="Topoisomerase I, domain 2"/>
    <property type="match status" value="1"/>
</dbReference>
<dbReference type="PANTHER" id="PTHR11390:SF21">
    <property type="entry name" value="DNA TOPOISOMERASE 3-ALPHA"/>
    <property type="match status" value="1"/>
</dbReference>
<dbReference type="GO" id="GO:0003677">
    <property type="term" value="F:DNA binding"/>
    <property type="evidence" value="ECO:0007669"/>
    <property type="project" value="UniProtKB-KW"/>
</dbReference>
<keyword evidence="7 11" id="KW-0799">Topoisomerase</keyword>
<dbReference type="Pfam" id="PF01131">
    <property type="entry name" value="Topoisom_bac"/>
    <property type="match status" value="1"/>
</dbReference>
<dbReference type="OrthoDB" id="430051at2759"/>
<evidence type="ECO:0000313" key="16">
    <source>
        <dbReference type="EMBL" id="KZT42096.1"/>
    </source>
</evidence>
<dbReference type="InterPro" id="IPR003602">
    <property type="entry name" value="Topo_IA_DNA-bd_dom"/>
</dbReference>
<dbReference type="InterPro" id="IPR000380">
    <property type="entry name" value="Topo_IA"/>
</dbReference>
<dbReference type="InterPro" id="IPR010666">
    <property type="entry name" value="Znf_GRF"/>
</dbReference>
<keyword evidence="6" id="KW-0862">Zinc</keyword>
<reference evidence="16 17" key="1">
    <citation type="journal article" date="2016" name="Mol. Biol. Evol.">
        <title>Comparative Genomics of Early-Diverging Mushroom-Forming Fungi Provides Insights into the Origins of Lignocellulose Decay Capabilities.</title>
        <authorList>
            <person name="Nagy L.G."/>
            <person name="Riley R."/>
            <person name="Tritt A."/>
            <person name="Adam C."/>
            <person name="Daum C."/>
            <person name="Floudas D."/>
            <person name="Sun H."/>
            <person name="Yadav J.S."/>
            <person name="Pangilinan J."/>
            <person name="Larsson K.H."/>
            <person name="Matsuura K."/>
            <person name="Barry K."/>
            <person name="Labutti K."/>
            <person name="Kuo R."/>
            <person name="Ohm R.A."/>
            <person name="Bhattacharya S.S."/>
            <person name="Shirouzu T."/>
            <person name="Yoshinaga Y."/>
            <person name="Martin F.M."/>
            <person name="Grigoriev I.V."/>
            <person name="Hibbett D.S."/>
        </authorList>
    </citation>
    <scope>NUCLEOTIDE SEQUENCE [LARGE SCALE GENOMIC DNA]</scope>
    <source>
        <strain evidence="16 17">HHB10207 ss-3</strain>
    </source>
</reference>
<dbReference type="Pfam" id="PF06839">
    <property type="entry name" value="Zn_ribbon_GRF"/>
    <property type="match status" value="2"/>
</dbReference>
<feature type="region of interest" description="Disordered" evidence="12">
    <location>
        <begin position="784"/>
        <end position="808"/>
    </location>
</feature>
<evidence type="ECO:0000256" key="7">
    <source>
        <dbReference type="ARBA" id="ARBA00023029"/>
    </source>
</evidence>
<comment type="function">
    <text evidence="11">Introduces a single-strand break via transesterification at a target site in duplex DNA. Releases the supercoiling and torsional tension of DNA introduced during the DNA replication and transcription by transiently cleaving and rejoining one strand of the DNA duplex. The scissile phosphodiester is attacked by the catalytic tyrosine of the enzyme, resulting in the formation of a DNA-(5'-phosphotyrosyl)-enzyme intermediate and the expulsion of a 3'-OH DNA strand.</text>
</comment>
<keyword evidence="17" id="KW-1185">Reference proteome</keyword>
<dbReference type="InterPro" id="IPR013825">
    <property type="entry name" value="Topo_IA_cen_sub2"/>
</dbReference>
<evidence type="ECO:0000256" key="3">
    <source>
        <dbReference type="ARBA" id="ARBA00012891"/>
    </source>
</evidence>
<dbReference type="InterPro" id="IPR013824">
    <property type="entry name" value="Topo_IA_cen_sub1"/>
</dbReference>
<dbReference type="GO" id="GO:0006310">
    <property type="term" value="P:DNA recombination"/>
    <property type="evidence" value="ECO:0007669"/>
    <property type="project" value="TreeGrafter"/>
</dbReference>
<evidence type="ECO:0000259" key="13">
    <source>
        <dbReference type="PROSITE" id="PS50880"/>
    </source>
</evidence>
<keyword evidence="4" id="KW-0479">Metal-binding</keyword>
<dbReference type="SMART" id="SM00436">
    <property type="entry name" value="TOP1Bc"/>
    <property type="match status" value="1"/>
</dbReference>
<dbReference type="Proteomes" id="UP000076798">
    <property type="component" value="Unassembled WGS sequence"/>
</dbReference>
<sequence>MPWPKVLCVAEKPSIAKSISQILSGGQYEVRNTTTPYIKNYEFSYPASQCEFIVTSVVGHLTEKEFTEAHKTWHSCDPFELFDAAVETRVPKDKISVKQNLSSQARRCERLVIWTDCDREGEAIGGEVADVCRQANRHIVVQRARFSAIIPQQIHHAAQNTVALDTAQIDAVEARVTLDLKLGAAFTRMQTTTLRPQIALLPDLISYGPCQFPTLGFVVSRYEQVQSFSPESFWYIFLSLNRALQHNGGEEVDAPEAEQAATVFTWGRVRLFEFEVSLAIYEGVLASRTARVQKITKAPTKKWKPMPLTTVELQKSGSRLLRLTPKTILDISEGLYQRGFLSYPRTETDQFDPDFDFNSLIEKQTLDPAWGPFANRLMQGEFRPPRRGKKNDQAHPPIHPTCYAGNLVGDEKRVYEYITRRFLACCAQDAEGFQTTVDVAYGGEEFSAKGLIVLRRNYLDVFIYDNWKGMVLPDFVEGEEFVPSVCELRDGQTTRPALLTEADLVGLMDKNGIGTDATIAQHIQTIIDREYVIPRMQGGTKYLLPSTLGIGLVEGYNEIGFDRSLSKPQLRRQTERTMVQVCQGIKSKHDMLNESIEQYKEVYVRARQQFDKVVGSVQRQLRGQAPRAGDVAVDDWPAHDGQDGDDDDNEGGGGGGGSRGARGSRGSRSRRGRGGTTRGAPSSRGRNARSGSKKDKYDDGQDPPPPSGSTHTTGNEYQSSTIGSANVTGKPHPPDCQCGQPAAERTVTKENENKGRAFWTCGNNKTCTFFEWVEGTSTEGAARASRGAALKRAPTDNELRPSRNQTVPSSCKCDLTPVMRTVNKEGPNKGRHFWVCPNSEKARCDHFVWDDEQKAEGVPQGRGAGGGGECYKCGQQGHFANGA</sequence>
<dbReference type="PROSITE" id="PS52039">
    <property type="entry name" value="TOPO_IA_2"/>
    <property type="match status" value="1"/>
</dbReference>
<dbReference type="InterPro" id="IPR023406">
    <property type="entry name" value="Topo_IA_AS"/>
</dbReference>
<evidence type="ECO:0000256" key="11">
    <source>
        <dbReference type="RuleBase" id="RU362092"/>
    </source>
</evidence>
<protein>
    <recommendedName>
        <fullName evidence="3 11">DNA topoisomerase</fullName>
        <ecNumber evidence="3 11">5.6.2.1</ecNumber>
    </recommendedName>
</protein>
<dbReference type="EC" id="5.6.2.1" evidence="3 11"/>